<dbReference type="EMBL" id="SOYY01000015">
    <property type="protein sequence ID" value="KAA0710813.1"/>
    <property type="molecule type" value="Genomic_DNA"/>
</dbReference>
<feature type="compositionally biased region" description="Polar residues" evidence="3">
    <location>
        <begin position="360"/>
        <end position="373"/>
    </location>
</feature>
<dbReference type="Pfam" id="PF13863">
    <property type="entry name" value="DUF4200"/>
    <property type="match status" value="1"/>
</dbReference>
<keyword evidence="6" id="KW-1185">Reference proteome</keyword>
<proteinExistence type="predicted"/>
<dbReference type="AlphaFoldDB" id="A0A5A9NMY8"/>
<evidence type="ECO:0000313" key="6">
    <source>
        <dbReference type="Proteomes" id="UP000324632"/>
    </source>
</evidence>
<feature type="region of interest" description="Disordered" evidence="3">
    <location>
        <begin position="340"/>
        <end position="373"/>
    </location>
</feature>
<evidence type="ECO:0000313" key="5">
    <source>
        <dbReference type="EMBL" id="KAA0710813.1"/>
    </source>
</evidence>
<protein>
    <recommendedName>
        <fullName evidence="4">DUF4200 domain-containing protein</fullName>
    </recommendedName>
</protein>
<comment type="caution">
    <text evidence="5">The sequence shown here is derived from an EMBL/GenBank/DDBJ whole genome shotgun (WGS) entry which is preliminary data.</text>
</comment>
<accession>A0A5A9NMY8</accession>
<dbReference type="InterPro" id="IPR051147">
    <property type="entry name" value="CFAP_domain-containing"/>
</dbReference>
<evidence type="ECO:0000259" key="4">
    <source>
        <dbReference type="Pfam" id="PF13863"/>
    </source>
</evidence>
<feature type="domain" description="DUF4200" evidence="4">
    <location>
        <begin position="69"/>
        <end position="186"/>
    </location>
</feature>
<dbReference type="PANTHER" id="PTHR21683">
    <property type="entry name" value="COILED-COIL DOMAIN-CONTAINING PROTEIN 42 LIKE-2-LIKE-RELATED"/>
    <property type="match status" value="1"/>
</dbReference>
<evidence type="ECO:0000256" key="3">
    <source>
        <dbReference type="SAM" id="MobiDB-lite"/>
    </source>
</evidence>
<organism evidence="5 6">
    <name type="scientific">Triplophysa tibetana</name>
    <dbReference type="NCBI Taxonomy" id="1572043"/>
    <lineage>
        <taxon>Eukaryota</taxon>
        <taxon>Metazoa</taxon>
        <taxon>Chordata</taxon>
        <taxon>Craniata</taxon>
        <taxon>Vertebrata</taxon>
        <taxon>Euteleostomi</taxon>
        <taxon>Actinopterygii</taxon>
        <taxon>Neopterygii</taxon>
        <taxon>Teleostei</taxon>
        <taxon>Ostariophysi</taxon>
        <taxon>Cypriniformes</taxon>
        <taxon>Nemacheilidae</taxon>
        <taxon>Triplophysa</taxon>
    </lineage>
</organism>
<keyword evidence="1 2" id="KW-0175">Coiled coil</keyword>
<dbReference type="Proteomes" id="UP000324632">
    <property type="component" value="Chromosome 15"/>
</dbReference>
<feature type="coiled-coil region" evidence="2">
    <location>
        <begin position="221"/>
        <end position="280"/>
    </location>
</feature>
<evidence type="ECO:0000256" key="1">
    <source>
        <dbReference type="ARBA" id="ARBA00023054"/>
    </source>
</evidence>
<dbReference type="PANTHER" id="PTHR21683:SF18">
    <property type="entry name" value="COILED-COIL DOMAIN-CONTAINING PROTEIN 42 HOMOLOG"/>
    <property type="match status" value="1"/>
</dbReference>
<evidence type="ECO:0000256" key="2">
    <source>
        <dbReference type="SAM" id="Coils"/>
    </source>
</evidence>
<sequence>MDLISLPVLTNEDSHEKLKVENRRKNIFVTQLDELGERNTEQMKHIPVITECSSGILETGVNTLQSTLLLKKQVEMNHAHTKLLDKRQQFKGVMQILQQRRADLQHKQLETKQRAAKFEKFVEENEIKRRCALKKFLQEKQQNECKEKEKAELSTQLERLQARRLYLQERVKKYTIFEEFLLKVLQLLPDNYLGYGTDLVTPIIRRHETLSTSRQELLQHLTSLTEELKTDQHHLDALKQQHGTYKLMSNQKLTELQTQLDEIKEKKKQLEMKLQMSVGQSRDQVEEMGSVFMAVRSLGEQCYLNHYGPLDVMDTMSMMDMIKEFIMEKADLEKRAMRLTDISSGSPGKKTSSKIHMKTSSKSSSRTALKISQ</sequence>
<feature type="coiled-coil region" evidence="2">
    <location>
        <begin position="143"/>
        <end position="170"/>
    </location>
</feature>
<gene>
    <name evidence="5" type="ORF">E1301_Tti003080</name>
</gene>
<reference evidence="5 6" key="1">
    <citation type="journal article" date="2019" name="Mol. Ecol. Resour.">
        <title>Chromosome-level genome assembly of Triplophysa tibetana, a fish adapted to the harsh high-altitude environment of the Tibetan Plateau.</title>
        <authorList>
            <person name="Yang X."/>
            <person name="Liu H."/>
            <person name="Ma Z."/>
            <person name="Zou Y."/>
            <person name="Zou M."/>
            <person name="Mao Y."/>
            <person name="Li X."/>
            <person name="Wang H."/>
            <person name="Chen T."/>
            <person name="Wang W."/>
            <person name="Yang R."/>
        </authorList>
    </citation>
    <scope>NUCLEOTIDE SEQUENCE [LARGE SCALE GENOMIC DNA]</scope>
    <source>
        <strain evidence="5">TTIB1903HZAU</strain>
        <tissue evidence="5">Muscle</tissue>
    </source>
</reference>
<name>A0A5A9NMY8_9TELE</name>
<dbReference type="InterPro" id="IPR025252">
    <property type="entry name" value="DUF4200"/>
</dbReference>
<dbReference type="GO" id="GO:0005856">
    <property type="term" value="C:cytoskeleton"/>
    <property type="evidence" value="ECO:0007669"/>
    <property type="project" value="UniProtKB-ARBA"/>
</dbReference>